<evidence type="ECO:0000313" key="4">
    <source>
        <dbReference type="EMBL" id="KAF1813923.1"/>
    </source>
</evidence>
<keyword evidence="2" id="KW-0732">Signal</keyword>
<reference evidence="6" key="2">
    <citation type="submission" date="2020-04" db="EMBL/GenBank/DDBJ databases">
        <authorList>
            <consortium name="NCBI Genome Project"/>
        </authorList>
    </citation>
    <scope>NUCLEOTIDE SEQUENCE</scope>
    <source>
        <strain evidence="6">CBS 781.70</strain>
    </source>
</reference>
<name>A0A6G1G796_9PEZI</name>
<dbReference type="Proteomes" id="UP000504638">
    <property type="component" value="Unplaced"/>
</dbReference>
<keyword evidence="1" id="KW-1133">Transmembrane helix</keyword>
<dbReference type="InterPro" id="IPR002035">
    <property type="entry name" value="VWF_A"/>
</dbReference>
<dbReference type="CDD" id="cd00198">
    <property type="entry name" value="vWFA"/>
    <property type="match status" value="1"/>
</dbReference>
<evidence type="ECO:0000256" key="1">
    <source>
        <dbReference type="SAM" id="Phobius"/>
    </source>
</evidence>
<protein>
    <recommendedName>
        <fullName evidence="3">VWFA domain-containing protein</fullName>
    </recommendedName>
</protein>
<dbReference type="SMART" id="SM00327">
    <property type="entry name" value="VWA"/>
    <property type="match status" value="1"/>
</dbReference>
<accession>A0A6G1G796</accession>
<feature type="chain" id="PRO_5044631874" description="VWFA domain-containing protein" evidence="2">
    <location>
        <begin position="19"/>
        <end position="384"/>
    </location>
</feature>
<keyword evidence="1" id="KW-0812">Transmembrane</keyword>
<dbReference type="SUPFAM" id="SSF53300">
    <property type="entry name" value="vWA-like"/>
    <property type="match status" value="1"/>
</dbReference>
<dbReference type="AlphaFoldDB" id="A0A6G1G796"/>
<reference evidence="4 6" key="1">
    <citation type="submission" date="2020-01" db="EMBL/GenBank/DDBJ databases">
        <authorList>
            <consortium name="DOE Joint Genome Institute"/>
            <person name="Haridas S."/>
            <person name="Albert R."/>
            <person name="Binder M."/>
            <person name="Bloem J."/>
            <person name="Labutti K."/>
            <person name="Salamov A."/>
            <person name="Andreopoulos B."/>
            <person name="Baker S.E."/>
            <person name="Barry K."/>
            <person name="Bills G."/>
            <person name="Bluhm B.H."/>
            <person name="Cannon C."/>
            <person name="Castanera R."/>
            <person name="Culley D.E."/>
            <person name="Daum C."/>
            <person name="Ezra D."/>
            <person name="Gonzalez J.B."/>
            <person name="Henrissat B."/>
            <person name="Kuo A."/>
            <person name="Liang C."/>
            <person name="Lipzen A."/>
            <person name="Lutzoni F."/>
            <person name="Magnuson J."/>
            <person name="Mondo S."/>
            <person name="Nolan M."/>
            <person name="Ohm R."/>
            <person name="Pangilinan J."/>
            <person name="Park H.-J."/>
            <person name="Ramirez L."/>
            <person name="Alfaro M."/>
            <person name="Sun H."/>
            <person name="Tritt A."/>
            <person name="Yoshinaga Y."/>
            <person name="Zwiers L.-H."/>
            <person name="Turgeon B.G."/>
            <person name="Goodwin S.B."/>
            <person name="Spatafora J.W."/>
            <person name="Crous P.W."/>
            <person name="Grigoriev I.V."/>
        </authorList>
    </citation>
    <scope>NUCLEOTIDE SEQUENCE</scope>
    <source>
        <strain evidence="4 6">CBS 781.70</strain>
    </source>
</reference>
<sequence length="384" mass="39800">MKFGASFTVLLASVGAHASILFKRAEKECGGITAPANNGGRKIGIVVDSSGSMSSNDRYDLRIAAGRQLNTYLIPSNDVSSGTKEDLVTVVDFDDVATLLYPLGDPDGADATFSSIDSTGGTDIAAGVRVAISQLNSSGHDPTADRSGIIVLTDGSDTDTKNLVYAVNNATAQGIRVSFGFLVRNGYGSQNSKVLGAIFNSGGQYATITDPAAQQRFINLVTANGLTKNDPSTLPKDMLMNGLAVAGRVSGDGEDFKTYSAKKGEILRFAISSVDAGTIEARLLAPDGQVEDESTVRGTSTRFLDTTAQSNGDFRIIVKASNAPQDAMYLVGVNSSAVMGNCTFNDDEDGGLSVGGKAGIGIGVPLAVGLLATGTYFLWKGYQG</sequence>
<dbReference type="Pfam" id="PF13519">
    <property type="entry name" value="VWA_2"/>
    <property type="match status" value="1"/>
</dbReference>
<keyword evidence="5" id="KW-1185">Reference proteome</keyword>
<dbReference type="Gene3D" id="3.40.50.410">
    <property type="entry name" value="von Willebrand factor, type A domain"/>
    <property type="match status" value="1"/>
</dbReference>
<dbReference type="Gene3D" id="2.60.120.380">
    <property type="match status" value="1"/>
</dbReference>
<keyword evidence="1" id="KW-0472">Membrane</keyword>
<feature type="domain" description="VWFA" evidence="3">
    <location>
        <begin position="42"/>
        <end position="177"/>
    </location>
</feature>
<feature type="transmembrane region" description="Helical" evidence="1">
    <location>
        <begin position="358"/>
        <end position="379"/>
    </location>
</feature>
<dbReference type="RefSeq" id="XP_033535554.1">
    <property type="nucleotide sequence ID" value="XM_033676249.1"/>
</dbReference>
<dbReference type="PROSITE" id="PS50234">
    <property type="entry name" value="VWFA"/>
    <property type="match status" value="1"/>
</dbReference>
<reference evidence="6" key="3">
    <citation type="submission" date="2025-04" db="UniProtKB">
        <authorList>
            <consortium name="RefSeq"/>
        </authorList>
    </citation>
    <scope>IDENTIFICATION</scope>
    <source>
        <strain evidence="6">CBS 781.70</strain>
    </source>
</reference>
<proteinExistence type="predicted"/>
<feature type="non-terminal residue" evidence="4">
    <location>
        <position position="384"/>
    </location>
</feature>
<dbReference type="EMBL" id="ML975154">
    <property type="protein sequence ID" value="KAF1813923.1"/>
    <property type="molecule type" value="Genomic_DNA"/>
</dbReference>
<evidence type="ECO:0000313" key="5">
    <source>
        <dbReference type="Proteomes" id="UP000504638"/>
    </source>
</evidence>
<dbReference type="OrthoDB" id="301415at2759"/>
<evidence type="ECO:0000313" key="6">
    <source>
        <dbReference type="RefSeq" id="XP_033535554.1"/>
    </source>
</evidence>
<gene>
    <name evidence="4 6" type="ORF">P152DRAFT_394289</name>
</gene>
<organism evidence="4">
    <name type="scientific">Eremomyces bilateralis CBS 781.70</name>
    <dbReference type="NCBI Taxonomy" id="1392243"/>
    <lineage>
        <taxon>Eukaryota</taxon>
        <taxon>Fungi</taxon>
        <taxon>Dikarya</taxon>
        <taxon>Ascomycota</taxon>
        <taxon>Pezizomycotina</taxon>
        <taxon>Dothideomycetes</taxon>
        <taxon>Dothideomycetes incertae sedis</taxon>
        <taxon>Eremomycetales</taxon>
        <taxon>Eremomycetaceae</taxon>
        <taxon>Eremomyces</taxon>
    </lineage>
</organism>
<evidence type="ECO:0000259" key="3">
    <source>
        <dbReference type="PROSITE" id="PS50234"/>
    </source>
</evidence>
<evidence type="ECO:0000256" key="2">
    <source>
        <dbReference type="SAM" id="SignalP"/>
    </source>
</evidence>
<feature type="signal peptide" evidence="2">
    <location>
        <begin position="1"/>
        <end position="18"/>
    </location>
</feature>
<dbReference type="InterPro" id="IPR036465">
    <property type="entry name" value="vWFA_dom_sf"/>
</dbReference>
<dbReference type="GeneID" id="54416819"/>